<comment type="caution">
    <text evidence="8">The sequence shown here is derived from an EMBL/GenBank/DDBJ whole genome shotgun (WGS) entry which is preliminary data.</text>
</comment>
<comment type="catalytic activity">
    <reaction evidence="4 5">
        <text>an acyl phosphate + H2O = a carboxylate + phosphate + H(+)</text>
        <dbReference type="Rhea" id="RHEA:14965"/>
        <dbReference type="ChEBI" id="CHEBI:15377"/>
        <dbReference type="ChEBI" id="CHEBI:15378"/>
        <dbReference type="ChEBI" id="CHEBI:29067"/>
        <dbReference type="ChEBI" id="CHEBI:43474"/>
        <dbReference type="ChEBI" id="CHEBI:59918"/>
        <dbReference type="EC" id="3.6.1.7"/>
    </reaction>
</comment>
<organism evidence="8 9">
    <name type="scientific">Rhynchophorus ferrugineus</name>
    <name type="common">Red palm weevil</name>
    <name type="synonym">Curculio ferrugineus</name>
    <dbReference type="NCBI Taxonomy" id="354439"/>
    <lineage>
        <taxon>Eukaryota</taxon>
        <taxon>Metazoa</taxon>
        <taxon>Ecdysozoa</taxon>
        <taxon>Arthropoda</taxon>
        <taxon>Hexapoda</taxon>
        <taxon>Insecta</taxon>
        <taxon>Pterygota</taxon>
        <taxon>Neoptera</taxon>
        <taxon>Endopterygota</taxon>
        <taxon>Coleoptera</taxon>
        <taxon>Polyphaga</taxon>
        <taxon>Cucujiformia</taxon>
        <taxon>Curculionidae</taxon>
        <taxon>Dryophthorinae</taxon>
        <taxon>Rhynchophorus</taxon>
    </lineage>
</organism>
<dbReference type="EC" id="3.6.1.7" evidence="2 5"/>
<evidence type="ECO:0000256" key="2">
    <source>
        <dbReference type="ARBA" id="ARBA00012150"/>
    </source>
</evidence>
<dbReference type="Gene3D" id="3.30.70.100">
    <property type="match status" value="1"/>
</dbReference>
<dbReference type="PANTHER" id="PTHR10029">
    <property type="entry name" value="ACYLPHOSPHATASE"/>
    <property type="match status" value="1"/>
</dbReference>
<evidence type="ECO:0000256" key="6">
    <source>
        <dbReference type="RuleBase" id="RU004168"/>
    </source>
</evidence>
<feature type="active site" evidence="5">
    <location>
        <position position="25"/>
    </location>
</feature>
<evidence type="ECO:0000313" key="9">
    <source>
        <dbReference type="Proteomes" id="UP000625711"/>
    </source>
</evidence>
<proteinExistence type="inferred from homology"/>
<comment type="similarity">
    <text evidence="1 6">Belongs to the acylphosphatase family.</text>
</comment>
<dbReference type="PRINTS" id="PR00112">
    <property type="entry name" value="ACYLPHPHTASE"/>
</dbReference>
<dbReference type="InterPro" id="IPR036046">
    <property type="entry name" value="Acylphosphatase-like_dom_sf"/>
</dbReference>
<evidence type="ECO:0000256" key="5">
    <source>
        <dbReference type="PROSITE-ProRule" id="PRU00520"/>
    </source>
</evidence>
<accession>A0A834MFY7</accession>
<evidence type="ECO:0000313" key="8">
    <source>
        <dbReference type="EMBL" id="KAF7280726.1"/>
    </source>
</evidence>
<protein>
    <recommendedName>
        <fullName evidence="2 5">acylphosphatase</fullName>
        <ecNumber evidence="2 5">3.6.1.7</ecNumber>
    </recommendedName>
</protein>
<reference evidence="8" key="1">
    <citation type="submission" date="2020-08" db="EMBL/GenBank/DDBJ databases">
        <title>Genome sequencing and assembly of the red palm weevil Rhynchophorus ferrugineus.</title>
        <authorList>
            <person name="Dias G.B."/>
            <person name="Bergman C.M."/>
            <person name="Manee M."/>
        </authorList>
    </citation>
    <scope>NUCLEOTIDE SEQUENCE</scope>
    <source>
        <strain evidence="8">AA-2017</strain>
        <tissue evidence="8">Whole larva</tissue>
    </source>
</reference>
<dbReference type="InterPro" id="IPR001792">
    <property type="entry name" value="Acylphosphatase-like_dom"/>
</dbReference>
<dbReference type="AlphaFoldDB" id="A0A834MFY7"/>
<dbReference type="Proteomes" id="UP000625711">
    <property type="component" value="Unassembled WGS sequence"/>
</dbReference>
<feature type="domain" description="Acylphosphatase-like" evidence="7">
    <location>
        <begin position="10"/>
        <end position="100"/>
    </location>
</feature>
<dbReference type="EMBL" id="JAACXV010000277">
    <property type="protein sequence ID" value="KAF7280726.1"/>
    <property type="molecule type" value="Genomic_DNA"/>
</dbReference>
<keyword evidence="9" id="KW-1185">Reference proteome</keyword>
<keyword evidence="3 5" id="KW-0378">Hydrolase</keyword>
<feature type="active site" evidence="5">
    <location>
        <position position="43"/>
    </location>
</feature>
<sequence length="127" mass="14839">MLDCFWEIWACTFRIYGHFDHTEFRYCALDEANKLGVKGYIRNIGQEKLIGQIQAPLCEYNDMKFWLRHRGNQDAIIEETRFFNERLIGAYTFPDFKVYGKQRKNRAISAVNASTTTNNTPTISTPS</sequence>
<dbReference type="GO" id="GO:0003998">
    <property type="term" value="F:acylphosphatase activity"/>
    <property type="evidence" value="ECO:0007669"/>
    <property type="project" value="UniProtKB-EC"/>
</dbReference>
<dbReference type="SUPFAM" id="SSF54975">
    <property type="entry name" value="Acylphosphatase/BLUF domain-like"/>
    <property type="match status" value="1"/>
</dbReference>
<name>A0A834MFY7_RHYFE</name>
<dbReference type="PROSITE" id="PS51160">
    <property type="entry name" value="ACYLPHOSPHATASE_3"/>
    <property type="match status" value="1"/>
</dbReference>
<dbReference type="Pfam" id="PF00708">
    <property type="entry name" value="Acylphosphatase"/>
    <property type="match status" value="1"/>
</dbReference>
<evidence type="ECO:0000259" key="7">
    <source>
        <dbReference type="PROSITE" id="PS51160"/>
    </source>
</evidence>
<dbReference type="InterPro" id="IPR020456">
    <property type="entry name" value="Acylphosphatase"/>
</dbReference>
<dbReference type="PANTHER" id="PTHR10029:SF3">
    <property type="entry name" value="ACYLPHOSPHATASE-RELATED"/>
    <property type="match status" value="1"/>
</dbReference>
<gene>
    <name evidence="8" type="ORF">GWI33_005582</name>
</gene>
<dbReference type="OrthoDB" id="7961613at2759"/>
<evidence type="ECO:0000256" key="1">
    <source>
        <dbReference type="ARBA" id="ARBA00005614"/>
    </source>
</evidence>
<evidence type="ECO:0000256" key="4">
    <source>
        <dbReference type="ARBA" id="ARBA00047645"/>
    </source>
</evidence>
<evidence type="ECO:0000256" key="3">
    <source>
        <dbReference type="ARBA" id="ARBA00022801"/>
    </source>
</evidence>